<reference evidence="2" key="1">
    <citation type="submission" date="2017-11" db="EMBL/GenBank/DDBJ databases">
        <authorList>
            <person name="Lima N.C."/>
            <person name="Parody-Merino A.M."/>
            <person name="Battley P.F."/>
            <person name="Fidler A.E."/>
            <person name="Prosdocimi F."/>
        </authorList>
    </citation>
    <scope>NUCLEOTIDE SEQUENCE [LARGE SCALE GENOMIC DNA]</scope>
</reference>
<dbReference type="AlphaFoldDB" id="A0A2I0UBA0"/>
<reference evidence="2" key="2">
    <citation type="submission" date="2017-12" db="EMBL/GenBank/DDBJ databases">
        <title>Genome sequence of the Bar-tailed Godwit (Limosa lapponica baueri).</title>
        <authorList>
            <person name="Lima N.C.B."/>
            <person name="Parody-Merino A.M."/>
            <person name="Battley P.F."/>
            <person name="Fidler A.E."/>
            <person name="Prosdocimi F."/>
        </authorList>
    </citation>
    <scope>NUCLEOTIDE SEQUENCE [LARGE SCALE GENOMIC DNA]</scope>
</reference>
<dbReference type="PANTHER" id="PTHR33332">
    <property type="entry name" value="REVERSE TRANSCRIPTASE DOMAIN-CONTAINING PROTEIN"/>
    <property type="match status" value="1"/>
</dbReference>
<dbReference type="EMBL" id="KZ505913">
    <property type="protein sequence ID" value="PKU43330.1"/>
    <property type="molecule type" value="Genomic_DNA"/>
</dbReference>
<evidence type="ECO:0000313" key="2">
    <source>
        <dbReference type="Proteomes" id="UP000233556"/>
    </source>
</evidence>
<evidence type="ECO:0000313" key="1">
    <source>
        <dbReference type="EMBL" id="PKU43330.1"/>
    </source>
</evidence>
<protein>
    <submittedName>
        <fullName evidence="1">Uncharacterized protein</fullName>
    </submittedName>
</protein>
<name>A0A2I0UBA0_LIMLA</name>
<accession>A0A2I0UBA0</accession>
<sequence length="184" mass="20896">MHQYRLGADLLESSSEEKDLRVLADNRMTMSQECALVSKKVNGILGCIKKSVVSRSREVILPLYSALVGLHLEYGVQFWVPQFKKNRELLEKDIEEIKEKQKEGGFYLASSTLWQIPFTGSSSPLHVSGKQRQIYYNSIVSELDKGMNSEASMSVGDHLLQLIKYADEMRLQINVAKLSEQAKR</sequence>
<proteinExistence type="predicted"/>
<dbReference type="Proteomes" id="UP000233556">
    <property type="component" value="Unassembled WGS sequence"/>
</dbReference>
<keyword evidence="2" id="KW-1185">Reference proteome</keyword>
<organism evidence="1 2">
    <name type="scientific">Limosa lapponica baueri</name>
    <dbReference type="NCBI Taxonomy" id="1758121"/>
    <lineage>
        <taxon>Eukaryota</taxon>
        <taxon>Metazoa</taxon>
        <taxon>Chordata</taxon>
        <taxon>Craniata</taxon>
        <taxon>Vertebrata</taxon>
        <taxon>Euteleostomi</taxon>
        <taxon>Archelosauria</taxon>
        <taxon>Archosauria</taxon>
        <taxon>Dinosauria</taxon>
        <taxon>Saurischia</taxon>
        <taxon>Theropoda</taxon>
        <taxon>Coelurosauria</taxon>
        <taxon>Aves</taxon>
        <taxon>Neognathae</taxon>
        <taxon>Neoaves</taxon>
        <taxon>Charadriiformes</taxon>
        <taxon>Scolopacidae</taxon>
        <taxon>Limosa</taxon>
    </lineage>
</organism>
<gene>
    <name evidence="1" type="ORF">llap_6370</name>
</gene>